<reference evidence="7" key="2">
    <citation type="submission" date="2020-09" db="EMBL/GenBank/DDBJ databases">
        <authorList>
            <person name="Sun Q."/>
            <person name="Ohkuma M."/>
        </authorList>
    </citation>
    <scope>NUCLEOTIDE SEQUENCE</scope>
    <source>
        <strain evidence="7">JCM 19596</strain>
    </source>
</reference>
<comment type="caution">
    <text evidence="7">The sequence shown here is derived from an EMBL/GenBank/DDBJ whole genome shotgun (WGS) entry which is preliminary data.</text>
</comment>
<reference evidence="7" key="1">
    <citation type="journal article" date="2014" name="Int. J. Syst. Evol. Microbiol.">
        <title>Complete genome sequence of Corynebacterium casei LMG S-19264T (=DSM 44701T), isolated from a smear-ripened cheese.</title>
        <authorList>
            <consortium name="US DOE Joint Genome Institute (JGI-PGF)"/>
            <person name="Walter F."/>
            <person name="Albersmeier A."/>
            <person name="Kalinowski J."/>
            <person name="Ruckert C."/>
        </authorList>
    </citation>
    <scope>NUCLEOTIDE SEQUENCE</scope>
    <source>
        <strain evidence="7">JCM 19596</strain>
    </source>
</reference>
<dbReference type="OrthoDB" id="10589at2157"/>
<evidence type="ECO:0000256" key="4">
    <source>
        <dbReference type="ARBA" id="ARBA00022833"/>
    </source>
</evidence>
<evidence type="ECO:0000313" key="8">
    <source>
        <dbReference type="Proteomes" id="UP000607197"/>
    </source>
</evidence>
<dbReference type="SUPFAM" id="SSF102712">
    <property type="entry name" value="JAB1/MPN domain"/>
    <property type="match status" value="1"/>
</dbReference>
<gene>
    <name evidence="7" type="ORF">GCM10009039_07780</name>
</gene>
<dbReference type="PANTHER" id="PTHR34858">
    <property type="entry name" value="CYSO-CYSTEINE PEPTIDASE"/>
    <property type="match status" value="1"/>
</dbReference>
<feature type="domain" description="MPN" evidence="6">
    <location>
        <begin position="2"/>
        <end position="127"/>
    </location>
</feature>
<dbReference type="PROSITE" id="PS50249">
    <property type="entry name" value="MPN"/>
    <property type="match status" value="1"/>
</dbReference>
<dbReference type="InterPro" id="IPR000555">
    <property type="entry name" value="JAMM/MPN+_dom"/>
</dbReference>
<keyword evidence="8" id="KW-1185">Reference proteome</keyword>
<keyword evidence="1" id="KW-0645">Protease</keyword>
<evidence type="ECO:0000313" key="7">
    <source>
        <dbReference type="EMBL" id="GGL51964.1"/>
    </source>
</evidence>
<dbReference type="Pfam" id="PF14464">
    <property type="entry name" value="Prok-JAB"/>
    <property type="match status" value="1"/>
</dbReference>
<dbReference type="PANTHER" id="PTHR34858:SF1">
    <property type="entry name" value="CYSO-CYSTEINE PEPTIDASE"/>
    <property type="match status" value="1"/>
</dbReference>
<keyword evidence="2" id="KW-0479">Metal-binding</keyword>
<dbReference type="SMART" id="SM00232">
    <property type="entry name" value="JAB_MPN"/>
    <property type="match status" value="1"/>
</dbReference>
<dbReference type="RefSeq" id="WP_188976035.1">
    <property type="nucleotide sequence ID" value="NZ_BMPG01000001.1"/>
</dbReference>
<organism evidence="7 8">
    <name type="scientific">Halocalculus aciditolerans</name>
    <dbReference type="NCBI Taxonomy" id="1383812"/>
    <lineage>
        <taxon>Archaea</taxon>
        <taxon>Methanobacteriati</taxon>
        <taxon>Methanobacteriota</taxon>
        <taxon>Stenosarchaea group</taxon>
        <taxon>Halobacteria</taxon>
        <taxon>Halobacteriales</taxon>
        <taxon>Halobacteriaceae</taxon>
        <taxon>Halocalculus</taxon>
    </lineage>
</organism>
<dbReference type="InterPro" id="IPR037518">
    <property type="entry name" value="MPN"/>
</dbReference>
<keyword evidence="5" id="KW-0482">Metalloprotease</keyword>
<dbReference type="AlphaFoldDB" id="A0A830F1D5"/>
<evidence type="ECO:0000256" key="3">
    <source>
        <dbReference type="ARBA" id="ARBA00022801"/>
    </source>
</evidence>
<dbReference type="GO" id="GO:0008235">
    <property type="term" value="F:metalloexopeptidase activity"/>
    <property type="evidence" value="ECO:0007669"/>
    <property type="project" value="TreeGrafter"/>
</dbReference>
<evidence type="ECO:0000256" key="2">
    <source>
        <dbReference type="ARBA" id="ARBA00022723"/>
    </source>
</evidence>
<evidence type="ECO:0000256" key="5">
    <source>
        <dbReference type="ARBA" id="ARBA00023049"/>
    </source>
</evidence>
<dbReference type="Proteomes" id="UP000607197">
    <property type="component" value="Unassembled WGS sequence"/>
</dbReference>
<evidence type="ECO:0000259" key="6">
    <source>
        <dbReference type="PROSITE" id="PS50249"/>
    </source>
</evidence>
<protein>
    <recommendedName>
        <fullName evidence="6">MPN domain-containing protein</fullName>
    </recommendedName>
</protein>
<dbReference type="InterPro" id="IPR051929">
    <property type="entry name" value="VirAsm_ModProt"/>
</dbReference>
<dbReference type="Gene3D" id="3.40.140.10">
    <property type="entry name" value="Cytidine Deaminase, domain 2"/>
    <property type="match status" value="1"/>
</dbReference>
<dbReference type="InterPro" id="IPR053551">
    <property type="entry name" value="Metalloprotease_DSAMP"/>
</dbReference>
<dbReference type="GO" id="GO:0006508">
    <property type="term" value="P:proteolysis"/>
    <property type="evidence" value="ECO:0007669"/>
    <property type="project" value="UniProtKB-KW"/>
</dbReference>
<dbReference type="CDD" id="cd08070">
    <property type="entry name" value="MPN_like"/>
    <property type="match status" value="1"/>
</dbReference>
<keyword evidence="3" id="KW-0378">Hydrolase</keyword>
<evidence type="ECO:0000256" key="1">
    <source>
        <dbReference type="ARBA" id="ARBA00022670"/>
    </source>
</evidence>
<dbReference type="GO" id="GO:0008270">
    <property type="term" value="F:zinc ion binding"/>
    <property type="evidence" value="ECO:0007669"/>
    <property type="project" value="TreeGrafter"/>
</dbReference>
<keyword evidence="4" id="KW-0862">Zinc</keyword>
<dbReference type="FunFam" id="3.40.140.10:FF:000085">
    <property type="entry name" value="Mov34/MPN/PAD-1 family protein"/>
    <property type="match status" value="1"/>
</dbReference>
<accession>A0A830F1D5</accession>
<name>A0A830F1D5_9EURY</name>
<sequence length="136" mass="14623">MLVLSAPAYADVLAHARAAAPEECCGILVGTRDGDDAHAMTAVATENAAENPKTTYEIPPGDVVDVADDAAERDEEIVGFYHSHPAGPPHLSETDEREATWKGYHYLLVSLDDSTPFLDAWRWTGDAFAADAVVVR</sequence>
<dbReference type="EMBL" id="BMPG01000001">
    <property type="protein sequence ID" value="GGL51964.1"/>
    <property type="molecule type" value="Genomic_DNA"/>
</dbReference>
<proteinExistence type="predicted"/>
<dbReference type="NCBIfam" id="NF041370">
    <property type="entry name" value="desamp_Halo"/>
    <property type="match status" value="1"/>
</dbReference>
<dbReference type="InterPro" id="IPR028090">
    <property type="entry name" value="JAB_dom_prok"/>
</dbReference>